<evidence type="ECO:0000259" key="2">
    <source>
        <dbReference type="PROSITE" id="PS51272"/>
    </source>
</evidence>
<comment type="caution">
    <text evidence="3">The sequence shown here is derived from an EMBL/GenBank/DDBJ whole genome shotgun (WGS) entry which is preliminary data.</text>
</comment>
<dbReference type="CDD" id="cd08547">
    <property type="entry name" value="Type_II_cohesin"/>
    <property type="match status" value="1"/>
</dbReference>
<organism evidence="3 4">
    <name type="scientific">Cohnella zeiphila</name>
    <dbReference type="NCBI Taxonomy" id="2761120"/>
    <lineage>
        <taxon>Bacteria</taxon>
        <taxon>Bacillati</taxon>
        <taxon>Bacillota</taxon>
        <taxon>Bacilli</taxon>
        <taxon>Bacillales</taxon>
        <taxon>Paenibacillaceae</taxon>
        <taxon>Cohnella</taxon>
    </lineage>
</organism>
<dbReference type="InterPro" id="IPR001119">
    <property type="entry name" value="SLH_dom"/>
</dbReference>
<dbReference type="InterPro" id="IPR051465">
    <property type="entry name" value="Cell_Envelope_Struct_Comp"/>
</dbReference>
<feature type="domain" description="SLH" evidence="2">
    <location>
        <begin position="222"/>
        <end position="285"/>
    </location>
</feature>
<dbReference type="AlphaFoldDB" id="A0A7X0VZ76"/>
<feature type="domain" description="SLH" evidence="2">
    <location>
        <begin position="286"/>
        <end position="346"/>
    </location>
</feature>
<feature type="chain" id="PRO_5038635841" evidence="1">
    <location>
        <begin position="27"/>
        <end position="346"/>
    </location>
</feature>
<dbReference type="PANTHER" id="PTHR43308">
    <property type="entry name" value="OUTER MEMBRANE PROTEIN ALPHA-RELATED"/>
    <property type="match status" value="1"/>
</dbReference>
<dbReference type="InterPro" id="IPR008965">
    <property type="entry name" value="CBM2/CBM3_carb-bd_dom_sf"/>
</dbReference>
<dbReference type="PROSITE" id="PS51272">
    <property type="entry name" value="SLH"/>
    <property type="match status" value="3"/>
</dbReference>
<keyword evidence="4" id="KW-1185">Reference proteome</keyword>
<dbReference type="SUPFAM" id="SSF49384">
    <property type="entry name" value="Carbohydrate-binding domain"/>
    <property type="match status" value="1"/>
</dbReference>
<dbReference type="Pfam" id="PF00395">
    <property type="entry name" value="SLH"/>
    <property type="match status" value="3"/>
</dbReference>
<evidence type="ECO:0000313" key="4">
    <source>
        <dbReference type="Proteomes" id="UP000564644"/>
    </source>
</evidence>
<keyword evidence="1" id="KW-0732">Signal</keyword>
<dbReference type="Proteomes" id="UP000564644">
    <property type="component" value="Unassembled WGS sequence"/>
</dbReference>
<dbReference type="Gene3D" id="2.60.40.680">
    <property type="match status" value="1"/>
</dbReference>
<dbReference type="Pfam" id="PF00963">
    <property type="entry name" value="Cohesin"/>
    <property type="match status" value="1"/>
</dbReference>
<dbReference type="RefSeq" id="WP_185132933.1">
    <property type="nucleotide sequence ID" value="NZ_JACJVO010000046.1"/>
</dbReference>
<sequence>MVKKALALLLLLGLAFSAGRTAGAYAEGKASVTLSIDRTNSAVGSTLKVTLTGRSLSDVYAYQAVLRYDDKRLKLKGAAGPSDGYAIDPIVKNGEITIAHTKVGNRRGDSGTLTLATLTFAAVAPGQAQISLAETKLVDSGLNVATVAGGGRVGAAIGGSQALSDIAGHWAEAAILRAAALGIVQGGADGRFMPNRPVTRAEFAVMLARALHPEAGAGAGSGRVFRDSSAIPSWGKEDVAAAAGAGWIGGYADGRFRPAQPITRAELAAMAVRSSGGRPAGTEKLAVYADADRIAAWARPSVAIATVRKLLSGRSGGVFAPDGATTRAEAAVVLLRMIDAKTSEGG</sequence>
<evidence type="ECO:0000256" key="1">
    <source>
        <dbReference type="SAM" id="SignalP"/>
    </source>
</evidence>
<dbReference type="GO" id="GO:0000272">
    <property type="term" value="P:polysaccharide catabolic process"/>
    <property type="evidence" value="ECO:0007669"/>
    <property type="project" value="InterPro"/>
</dbReference>
<feature type="signal peptide" evidence="1">
    <location>
        <begin position="1"/>
        <end position="26"/>
    </location>
</feature>
<dbReference type="EMBL" id="JACJVO010000046">
    <property type="protein sequence ID" value="MBB6735277.1"/>
    <property type="molecule type" value="Genomic_DNA"/>
</dbReference>
<dbReference type="InterPro" id="IPR002102">
    <property type="entry name" value="Cohesin_dom"/>
</dbReference>
<gene>
    <name evidence="3" type="ORF">H7C18_30625</name>
</gene>
<dbReference type="PANTHER" id="PTHR43308:SF5">
    <property type="entry name" value="S-LAYER PROTEIN _ PEPTIDOGLYCAN ENDO-BETA-N-ACETYLGLUCOSAMINIDASE"/>
    <property type="match status" value="1"/>
</dbReference>
<evidence type="ECO:0000313" key="3">
    <source>
        <dbReference type="EMBL" id="MBB6735277.1"/>
    </source>
</evidence>
<protein>
    <submittedName>
        <fullName evidence="3">S-layer homology domain-containing protein</fullName>
    </submittedName>
</protein>
<proteinExistence type="predicted"/>
<dbReference type="GO" id="GO:0030246">
    <property type="term" value="F:carbohydrate binding"/>
    <property type="evidence" value="ECO:0007669"/>
    <property type="project" value="InterPro"/>
</dbReference>
<feature type="domain" description="SLH" evidence="2">
    <location>
        <begin position="158"/>
        <end position="221"/>
    </location>
</feature>
<accession>A0A7X0VZ76</accession>
<name>A0A7X0VZ76_9BACL</name>
<reference evidence="3 4" key="1">
    <citation type="submission" date="2020-08" db="EMBL/GenBank/DDBJ databases">
        <title>Cohnella phylogeny.</title>
        <authorList>
            <person name="Dunlap C."/>
        </authorList>
    </citation>
    <scope>NUCLEOTIDE SEQUENCE [LARGE SCALE GENOMIC DNA]</scope>
    <source>
        <strain evidence="3 4">CBP 2801</strain>
    </source>
</reference>